<evidence type="ECO:0000313" key="2">
    <source>
        <dbReference type="Proteomes" id="UP000235589"/>
    </source>
</evidence>
<proteinExistence type="predicted"/>
<name>A0A2K9P356_9FIRM</name>
<sequence>MDINDLTKGVNQNNLNNTLKQFGNVMSKDQMNQVVNTIKNTNQEQLKQQLSKIDPKEINKVLSSNPGLQRAIGSNPDVMKKLNAIFSKNGK</sequence>
<dbReference type="RefSeq" id="WP_102365868.1">
    <property type="nucleotide sequence ID" value="NZ_CP020991.1"/>
</dbReference>
<protein>
    <submittedName>
        <fullName evidence="1">Uncharacterized protein</fullName>
    </submittedName>
</protein>
<organism evidence="1 2">
    <name type="scientific">Monoglobus pectinilyticus</name>
    <dbReference type="NCBI Taxonomy" id="1981510"/>
    <lineage>
        <taxon>Bacteria</taxon>
        <taxon>Bacillati</taxon>
        <taxon>Bacillota</taxon>
        <taxon>Clostridia</taxon>
        <taxon>Monoglobales</taxon>
        <taxon>Monoglobaceae</taxon>
        <taxon>Monoglobus</taxon>
    </lineage>
</organism>
<accession>A0A2K9P356</accession>
<dbReference type="GeneID" id="98062916"/>
<dbReference type="EMBL" id="CP020991">
    <property type="protein sequence ID" value="AUO19685.1"/>
    <property type="molecule type" value="Genomic_DNA"/>
</dbReference>
<dbReference type="KEGG" id="mpec:B9O19_01525"/>
<keyword evidence="2" id="KW-1185">Reference proteome</keyword>
<gene>
    <name evidence="1" type="ORF">B9O19_01525</name>
</gene>
<reference evidence="1 2" key="1">
    <citation type="submission" date="2017-04" db="EMBL/GenBank/DDBJ databases">
        <title>Monoglobus pectinilyticus 14 draft genome.</title>
        <authorList>
            <person name="Kim C."/>
            <person name="Rosendale D.I."/>
            <person name="Kelly W.J."/>
            <person name="Tannock G.W."/>
            <person name="Patchett M.L."/>
            <person name="Jordens J.Z."/>
        </authorList>
    </citation>
    <scope>NUCLEOTIDE SEQUENCE [LARGE SCALE GENOMIC DNA]</scope>
    <source>
        <strain evidence="1 2">14</strain>
    </source>
</reference>
<dbReference type="AlphaFoldDB" id="A0A2K9P356"/>
<evidence type="ECO:0000313" key="1">
    <source>
        <dbReference type="EMBL" id="AUO19685.1"/>
    </source>
</evidence>
<dbReference type="Proteomes" id="UP000235589">
    <property type="component" value="Chromosome"/>
</dbReference>